<evidence type="ECO:0000313" key="4">
    <source>
        <dbReference type="EMBL" id="GMN26136.1"/>
    </source>
</evidence>
<evidence type="ECO:0000313" key="1">
    <source>
        <dbReference type="EMBL" id="GMN25535.1"/>
    </source>
</evidence>
<reference evidence="1" key="1">
    <citation type="submission" date="2023-07" db="EMBL/GenBank/DDBJ databases">
        <title>draft genome sequence of fig (Ficus carica).</title>
        <authorList>
            <person name="Takahashi T."/>
            <person name="Nishimura K."/>
        </authorList>
    </citation>
    <scope>NUCLEOTIDE SEQUENCE</scope>
</reference>
<protein>
    <submittedName>
        <fullName evidence="1">Uncharacterized protein</fullName>
    </submittedName>
</protein>
<evidence type="ECO:0000313" key="3">
    <source>
        <dbReference type="EMBL" id="GMN25949.1"/>
    </source>
</evidence>
<comment type="caution">
    <text evidence="1">The sequence shown here is derived from an EMBL/GenBank/DDBJ whole genome shotgun (WGS) entry which is preliminary data.</text>
</comment>
<dbReference type="EMBL" id="BTGU01005582">
    <property type="protein sequence ID" value="GMN25548.1"/>
    <property type="molecule type" value="Genomic_DNA"/>
</dbReference>
<proteinExistence type="predicted"/>
<sequence length="90" mass="10868">MVTDLEFHEFLFYNPLLPVISIYNSMDLWLNRSPGAVLLRRRKRQEASEVVHQPEELLKVGDSEEFRVYKSSRSHHREIWHRRCWTSSQV</sequence>
<name>A0AA87Z526_FICCA</name>
<dbReference type="EMBL" id="BTGU01005605">
    <property type="protein sequence ID" value="GMN25949.1"/>
    <property type="molecule type" value="Genomic_DNA"/>
</dbReference>
<evidence type="ECO:0000313" key="5">
    <source>
        <dbReference type="Proteomes" id="UP001187192"/>
    </source>
</evidence>
<dbReference type="EMBL" id="BTGU01005581">
    <property type="protein sequence ID" value="GMN25535.1"/>
    <property type="molecule type" value="Genomic_DNA"/>
</dbReference>
<dbReference type="Proteomes" id="UP001187192">
    <property type="component" value="Unassembled WGS sequence"/>
</dbReference>
<gene>
    <name evidence="1" type="ORF">TIFTF001_047731</name>
    <name evidence="2" type="ORF">TIFTF001_047732</name>
    <name evidence="3" type="ORF">TIFTF001_047767</name>
    <name evidence="4" type="ORF">TIFTF001_047783</name>
</gene>
<dbReference type="EMBL" id="BTGU01005618">
    <property type="protein sequence ID" value="GMN26136.1"/>
    <property type="molecule type" value="Genomic_DNA"/>
</dbReference>
<keyword evidence="5" id="KW-1185">Reference proteome</keyword>
<evidence type="ECO:0000313" key="2">
    <source>
        <dbReference type="EMBL" id="GMN25548.1"/>
    </source>
</evidence>
<organism evidence="1 5">
    <name type="scientific">Ficus carica</name>
    <name type="common">Common fig</name>
    <dbReference type="NCBI Taxonomy" id="3494"/>
    <lineage>
        <taxon>Eukaryota</taxon>
        <taxon>Viridiplantae</taxon>
        <taxon>Streptophyta</taxon>
        <taxon>Embryophyta</taxon>
        <taxon>Tracheophyta</taxon>
        <taxon>Spermatophyta</taxon>
        <taxon>Magnoliopsida</taxon>
        <taxon>eudicotyledons</taxon>
        <taxon>Gunneridae</taxon>
        <taxon>Pentapetalae</taxon>
        <taxon>rosids</taxon>
        <taxon>fabids</taxon>
        <taxon>Rosales</taxon>
        <taxon>Moraceae</taxon>
        <taxon>Ficeae</taxon>
        <taxon>Ficus</taxon>
    </lineage>
</organism>
<dbReference type="AlphaFoldDB" id="A0AA87Z526"/>
<accession>A0AA87Z526</accession>